<feature type="region of interest" description="Disordered" evidence="2">
    <location>
        <begin position="71"/>
        <end position="98"/>
    </location>
</feature>
<feature type="region of interest" description="Disordered" evidence="2">
    <location>
        <begin position="869"/>
        <end position="980"/>
    </location>
</feature>
<gene>
    <name evidence="3" type="ORF">MELIAE_LOCUS5146</name>
</gene>
<feature type="region of interest" description="Disordered" evidence="2">
    <location>
        <begin position="284"/>
        <end position="319"/>
    </location>
</feature>
<dbReference type="EMBL" id="OV121134">
    <property type="protein sequence ID" value="CAH0553041.1"/>
    <property type="molecule type" value="Genomic_DNA"/>
</dbReference>
<feature type="region of interest" description="Disordered" evidence="2">
    <location>
        <begin position="154"/>
        <end position="173"/>
    </location>
</feature>
<feature type="region of interest" description="Disordered" evidence="2">
    <location>
        <begin position="538"/>
        <end position="564"/>
    </location>
</feature>
<feature type="coiled-coil region" evidence="1">
    <location>
        <begin position="823"/>
        <end position="850"/>
    </location>
</feature>
<sequence>MRRVTYIRQDISNFKLPSTTVGPYFECLGLCATQQLNGPSETTVLNLSRIKSKKKVNSDFDMDNCSNLLMDEVPPDLRSPDGENNDQPASASDKRPPACTKGVAMSFGFKRRAATAPVASNASAARRLANADIVDGNGNEHTDTDILTEHAVPTGRTTPRLAPPKKEANATKQGSRFGFRHNQVNRLNKVADLNSQQQPCDFGNNINQQTTATKRPTSICRPSSAVDSNRGAGICRVGLLQPQTGRFTLQSTQLPRPEPIRLIETKSAKTLANNNRKVAMYRHADETSSKDGSLTEDSGLGSHFSGYMGDNDTGQELERLESSPILKRRFPAKPRTLEMVSTSNNTFNVRDRSDSNQSILPIPKLPSAFNTMDNNRSAYQMTGIVRERTMEYERNRRKISITSSEGFSDDYGEEEKNYKDCYRNEKPFIKPTVSSPNKTFLKSRPAVREMKNIKDDSSPPSSDQEWLNGGEAMADEISFSLSSSDESKEKVHQITSPGFVQALLKSANASVKSDAKNIVLNLEDSKFEQIAAASTNGTLLDDETLSPANSPGTPTNASNSLSLSEGKDDFLIDDEIADQPALVFEDNIQLQQQNDAMSVSISENTLTLTMVESSAKVRRRRNPAGFEGSPLMTRSKKFLHSRTGSLDTLQSSGFPSFDQSVTNKDIEFDKEDGLRNWTSLIGNYSADKSNKSNATRTRLLRSRASTPSSVPDSPRSLDGRATSRTRTLATGSPAKTRIGQLTSAAGYDSDDSVRLDRANHTAMKQDIISIKTMLLKLRRVLNESDTHNPFESQAILTNGLFNSGLNSLTTSDSTTPSNCHDDNEEARVELAELRRQVLFLQGQLEDKDKTVLELQDRMIKLANDNYHANSAPASTVSTDSGTCNAATQTERIRPISAGPSLLNGSDGNNGSLVSVTESRRSRPPIQSDSPAAKRTPSRLWRKPGEPPSPQRYASNPSSASSTSSIPRRANSRTRAPSTIT</sequence>
<accession>A0A9P0B211</accession>
<feature type="compositionally biased region" description="Polar residues" evidence="2">
    <location>
        <begin position="546"/>
        <end position="563"/>
    </location>
</feature>
<dbReference type="OrthoDB" id="10046062at2759"/>
<keyword evidence="4" id="KW-1185">Reference proteome</keyword>
<feature type="compositionally biased region" description="Polar residues" evidence="2">
    <location>
        <begin position="869"/>
        <end position="889"/>
    </location>
</feature>
<organism evidence="3 4">
    <name type="scientific">Brassicogethes aeneus</name>
    <name type="common">Rape pollen beetle</name>
    <name type="synonym">Meligethes aeneus</name>
    <dbReference type="NCBI Taxonomy" id="1431903"/>
    <lineage>
        <taxon>Eukaryota</taxon>
        <taxon>Metazoa</taxon>
        <taxon>Ecdysozoa</taxon>
        <taxon>Arthropoda</taxon>
        <taxon>Hexapoda</taxon>
        <taxon>Insecta</taxon>
        <taxon>Pterygota</taxon>
        <taxon>Neoptera</taxon>
        <taxon>Endopterygota</taxon>
        <taxon>Coleoptera</taxon>
        <taxon>Polyphaga</taxon>
        <taxon>Cucujiformia</taxon>
        <taxon>Nitidulidae</taxon>
        <taxon>Meligethinae</taxon>
        <taxon>Brassicogethes</taxon>
    </lineage>
</organism>
<evidence type="ECO:0000313" key="3">
    <source>
        <dbReference type="EMBL" id="CAH0553041.1"/>
    </source>
</evidence>
<name>A0A9P0B211_BRAAE</name>
<evidence type="ECO:0000256" key="2">
    <source>
        <dbReference type="SAM" id="MobiDB-lite"/>
    </source>
</evidence>
<dbReference type="Proteomes" id="UP001154078">
    <property type="component" value="Chromosome 3"/>
</dbReference>
<feature type="compositionally biased region" description="Low complexity" evidence="2">
    <location>
        <begin position="694"/>
        <end position="709"/>
    </location>
</feature>
<keyword evidence="1" id="KW-0175">Coiled coil</keyword>
<dbReference type="AlphaFoldDB" id="A0A9P0B211"/>
<proteinExistence type="predicted"/>
<protein>
    <submittedName>
        <fullName evidence="3">Uncharacterized protein</fullName>
    </submittedName>
</protein>
<evidence type="ECO:0000256" key="1">
    <source>
        <dbReference type="SAM" id="Coils"/>
    </source>
</evidence>
<reference evidence="3" key="1">
    <citation type="submission" date="2021-12" db="EMBL/GenBank/DDBJ databases">
        <authorList>
            <person name="King R."/>
        </authorList>
    </citation>
    <scope>NUCLEOTIDE SEQUENCE</scope>
</reference>
<feature type="compositionally biased region" description="Low complexity" evidence="2">
    <location>
        <begin position="954"/>
        <end position="964"/>
    </location>
</feature>
<feature type="compositionally biased region" description="Polar residues" evidence="2">
    <location>
        <begin position="902"/>
        <end position="916"/>
    </location>
</feature>
<evidence type="ECO:0000313" key="4">
    <source>
        <dbReference type="Proteomes" id="UP001154078"/>
    </source>
</evidence>
<feature type="region of interest" description="Disordered" evidence="2">
    <location>
        <begin position="685"/>
        <end position="737"/>
    </location>
</feature>